<keyword evidence="2" id="KW-1185">Reference proteome</keyword>
<accession>A0A3N2PZI8</accession>
<dbReference type="RefSeq" id="XP_028467654.1">
    <property type="nucleotide sequence ID" value="XM_028611594.1"/>
</dbReference>
<name>A0A3N2PZI8_SODAK</name>
<evidence type="ECO:0000313" key="2">
    <source>
        <dbReference type="Proteomes" id="UP000272025"/>
    </source>
</evidence>
<proteinExistence type="predicted"/>
<reference evidence="1 2" key="1">
    <citation type="journal article" date="2018" name="Mol. Ecol.">
        <title>The obligate alkalophilic soda-lake fungus Sodiomyces alkalinus has shifted to a protein diet.</title>
        <authorList>
            <person name="Grum-Grzhimaylo A.A."/>
            <person name="Falkoski D.L."/>
            <person name="van den Heuvel J."/>
            <person name="Valero-Jimenez C.A."/>
            <person name="Min B."/>
            <person name="Choi I.G."/>
            <person name="Lipzen A."/>
            <person name="Daum C.G."/>
            <person name="Aanen D.K."/>
            <person name="Tsang A."/>
            <person name="Henrissat B."/>
            <person name="Bilanenko E.N."/>
            <person name="de Vries R.P."/>
            <person name="van Kan J.A.L."/>
            <person name="Grigoriev I.V."/>
            <person name="Debets A.J.M."/>
        </authorList>
    </citation>
    <scope>NUCLEOTIDE SEQUENCE [LARGE SCALE GENOMIC DNA]</scope>
    <source>
        <strain evidence="1 2">F11</strain>
    </source>
</reference>
<evidence type="ECO:0000313" key="1">
    <source>
        <dbReference type="EMBL" id="ROT39848.1"/>
    </source>
</evidence>
<dbReference type="PROSITE" id="PS51257">
    <property type="entry name" value="PROKAR_LIPOPROTEIN"/>
    <property type="match status" value="1"/>
</dbReference>
<dbReference type="Proteomes" id="UP000272025">
    <property type="component" value="Unassembled WGS sequence"/>
</dbReference>
<organism evidence="1 2">
    <name type="scientific">Sodiomyces alkalinus (strain CBS 110278 / VKM F-3762 / F11)</name>
    <name type="common">Alkaliphilic filamentous fungus</name>
    <dbReference type="NCBI Taxonomy" id="1314773"/>
    <lineage>
        <taxon>Eukaryota</taxon>
        <taxon>Fungi</taxon>
        <taxon>Dikarya</taxon>
        <taxon>Ascomycota</taxon>
        <taxon>Pezizomycotina</taxon>
        <taxon>Sordariomycetes</taxon>
        <taxon>Hypocreomycetidae</taxon>
        <taxon>Glomerellales</taxon>
        <taxon>Plectosphaerellaceae</taxon>
        <taxon>Sodiomyces</taxon>
    </lineage>
</organism>
<dbReference type="GeneID" id="39580072"/>
<protein>
    <submittedName>
        <fullName evidence="1">Uncharacterized protein</fullName>
    </submittedName>
</protein>
<gene>
    <name evidence="1" type="ORF">SODALDRAFT_331977</name>
</gene>
<dbReference type="EMBL" id="ML119053">
    <property type="protein sequence ID" value="ROT39848.1"/>
    <property type="molecule type" value="Genomic_DNA"/>
</dbReference>
<dbReference type="AlphaFoldDB" id="A0A3N2PZI8"/>
<sequence length="59" mass="6649">MYLRYLTLFHRSETLIPNYPSSQASTSSLGGQACDFLHILAHLQPVSTPRKFLQRALAT</sequence>